<dbReference type="Gene3D" id="1.10.10.690">
    <property type="entry name" value="YidB-like"/>
    <property type="match status" value="1"/>
</dbReference>
<dbReference type="EMBL" id="SLXD01000004">
    <property type="protein sequence ID" value="TCP03288.1"/>
    <property type="molecule type" value="Genomic_DNA"/>
</dbReference>
<dbReference type="AlphaFoldDB" id="A0A4V2SH11"/>
<evidence type="ECO:0000313" key="1">
    <source>
        <dbReference type="EMBL" id="TCP03288.1"/>
    </source>
</evidence>
<evidence type="ECO:0000313" key="2">
    <source>
        <dbReference type="Proteomes" id="UP000295106"/>
    </source>
</evidence>
<proteinExistence type="predicted"/>
<dbReference type="Proteomes" id="UP000295106">
    <property type="component" value="Unassembled WGS sequence"/>
</dbReference>
<dbReference type="SUPFAM" id="SSF140804">
    <property type="entry name" value="YidB-like"/>
    <property type="match status" value="1"/>
</dbReference>
<gene>
    <name evidence="1" type="ORF">EV684_1046</name>
</gene>
<name>A0A4V2SH11_RUBGE</name>
<dbReference type="InterPro" id="IPR045372">
    <property type="entry name" value="YidB"/>
</dbReference>
<dbReference type="Pfam" id="PF20159">
    <property type="entry name" value="YidB"/>
    <property type="match status" value="1"/>
</dbReference>
<protein>
    <submittedName>
        <fullName evidence="1">Uncharacterized protein DUF937</fullName>
    </submittedName>
</protein>
<accession>A0A4V2SH11</accession>
<dbReference type="InterPro" id="IPR027405">
    <property type="entry name" value="YidB-like"/>
</dbReference>
<organism evidence="1 2">
    <name type="scientific">Rubrivivax gelatinosus</name>
    <name type="common">Rhodocyclus gelatinosus</name>
    <name type="synonym">Rhodopseudomonas gelatinosa</name>
    <dbReference type="NCBI Taxonomy" id="28068"/>
    <lineage>
        <taxon>Bacteria</taxon>
        <taxon>Pseudomonadati</taxon>
        <taxon>Pseudomonadota</taxon>
        <taxon>Betaproteobacteria</taxon>
        <taxon>Burkholderiales</taxon>
        <taxon>Sphaerotilaceae</taxon>
        <taxon>Rubrivivax</taxon>
    </lineage>
</organism>
<reference evidence="1 2" key="1">
    <citation type="submission" date="2019-03" db="EMBL/GenBank/DDBJ databases">
        <title>Genomic Encyclopedia of Type Strains, Phase IV (KMG-IV): sequencing the most valuable type-strain genomes for metagenomic binning, comparative biology and taxonomic classification.</title>
        <authorList>
            <person name="Goeker M."/>
        </authorList>
    </citation>
    <scope>NUCLEOTIDE SEQUENCE [LARGE SCALE GENOMIC DNA]</scope>
    <source>
        <strain evidence="1 2">DSM 1709</strain>
    </source>
</reference>
<sequence>MCCEFEEMAIGLARKARRCGGENSKLVQSLMRLLRQHDGGLTSLAARFDAEGCGEAMRGWITHGADNTMDGATMRRALGERLYDKLVRRLDLDPVDAAQVLAEIVPMAVNRLTPDGRIDVQPVRAGVQGWFARVVAAV</sequence>
<comment type="caution">
    <text evidence="1">The sequence shown here is derived from an EMBL/GenBank/DDBJ whole genome shotgun (WGS) entry which is preliminary data.</text>
</comment>